<keyword evidence="2" id="KW-1185">Reference proteome</keyword>
<comment type="caution">
    <text evidence="1">The sequence shown here is derived from an EMBL/GenBank/DDBJ whole genome shotgun (WGS) entry which is preliminary data.</text>
</comment>
<proteinExistence type="predicted"/>
<reference evidence="1 2" key="1">
    <citation type="submission" date="2020-04" db="EMBL/GenBank/DDBJ databases">
        <title>Vibrio sp. SM6, a novel species isolated from seawater.</title>
        <authorList>
            <person name="Wang X."/>
        </authorList>
    </citation>
    <scope>NUCLEOTIDE SEQUENCE [LARGE SCALE GENOMIC DNA]</scope>
    <source>
        <strain evidence="1 2">SM6</strain>
    </source>
</reference>
<dbReference type="AlphaFoldDB" id="A0A7X8TNR3"/>
<dbReference type="Proteomes" id="UP000535589">
    <property type="component" value="Unassembled WGS sequence"/>
</dbReference>
<protein>
    <submittedName>
        <fullName evidence="1">Uncharacterized protein</fullName>
    </submittedName>
</protein>
<evidence type="ECO:0000313" key="2">
    <source>
        <dbReference type="Proteomes" id="UP000535589"/>
    </source>
</evidence>
<gene>
    <name evidence="1" type="ORF">HGP28_04345</name>
</gene>
<evidence type="ECO:0000313" key="1">
    <source>
        <dbReference type="EMBL" id="NLS12123.1"/>
    </source>
</evidence>
<name>A0A7X8TNR3_9VIBR</name>
<sequence>MIQRVRLGLISLLLILVSGIVHATLEPSQRAVGVTQSYPYSDSEFGSDVLGVIPQLRLALSFRSLPLLSDDSPDPNLADVERFTSAKPNDSIAPSCTLACLSRLYSFIENYRLAGWKETNALYVALNSQF</sequence>
<dbReference type="RefSeq" id="WP_168835226.1">
    <property type="nucleotide sequence ID" value="NZ_JABAIK010000003.1"/>
</dbReference>
<dbReference type="EMBL" id="JABAIK010000003">
    <property type="protein sequence ID" value="NLS12123.1"/>
    <property type="molecule type" value="Genomic_DNA"/>
</dbReference>
<organism evidence="1 2">
    <name type="scientific">Vibrio agarilyticus</name>
    <dbReference type="NCBI Taxonomy" id="2726741"/>
    <lineage>
        <taxon>Bacteria</taxon>
        <taxon>Pseudomonadati</taxon>
        <taxon>Pseudomonadota</taxon>
        <taxon>Gammaproteobacteria</taxon>
        <taxon>Vibrionales</taxon>
        <taxon>Vibrionaceae</taxon>
        <taxon>Vibrio</taxon>
    </lineage>
</organism>
<accession>A0A7X8TNR3</accession>